<dbReference type="STRING" id="246409.I1CTQ3"/>
<feature type="region of interest" description="Disordered" evidence="1">
    <location>
        <begin position="374"/>
        <end position="396"/>
    </location>
</feature>
<dbReference type="VEuPathDB" id="FungiDB:RO3G_16544"/>
<dbReference type="OMA" id="RENDGHD"/>
<feature type="region of interest" description="Disordered" evidence="1">
    <location>
        <begin position="501"/>
        <end position="560"/>
    </location>
</feature>
<feature type="compositionally biased region" description="Polar residues" evidence="1">
    <location>
        <begin position="516"/>
        <end position="525"/>
    </location>
</feature>
<dbReference type="RefSeq" id="XP_067527229.1">
    <property type="nucleotide sequence ID" value="XM_067671128.1"/>
</dbReference>
<protein>
    <submittedName>
        <fullName evidence="2">Uncharacterized protein</fullName>
    </submittedName>
</protein>
<evidence type="ECO:0000256" key="1">
    <source>
        <dbReference type="SAM" id="MobiDB-lite"/>
    </source>
</evidence>
<keyword evidence="3" id="KW-1185">Reference proteome</keyword>
<name>I1CTQ3_RHIO9</name>
<feature type="compositionally biased region" description="Acidic residues" evidence="1">
    <location>
        <begin position="501"/>
        <end position="512"/>
    </location>
</feature>
<dbReference type="GeneID" id="93623509"/>
<dbReference type="Proteomes" id="UP000009138">
    <property type="component" value="Unassembled WGS sequence"/>
</dbReference>
<dbReference type="OrthoDB" id="2253325at2759"/>
<dbReference type="EMBL" id="CH476751">
    <property type="protein sequence ID" value="EIE91833.1"/>
    <property type="molecule type" value="Genomic_DNA"/>
</dbReference>
<proteinExistence type="predicted"/>
<reference evidence="2 3" key="1">
    <citation type="journal article" date="2009" name="PLoS Genet.">
        <title>Genomic analysis of the basal lineage fungus Rhizopus oryzae reveals a whole-genome duplication.</title>
        <authorList>
            <person name="Ma L.-J."/>
            <person name="Ibrahim A.S."/>
            <person name="Skory C."/>
            <person name="Grabherr M.G."/>
            <person name="Burger G."/>
            <person name="Butler M."/>
            <person name="Elias M."/>
            <person name="Idnurm A."/>
            <person name="Lang B.F."/>
            <person name="Sone T."/>
            <person name="Abe A."/>
            <person name="Calvo S.E."/>
            <person name="Corrochano L.M."/>
            <person name="Engels R."/>
            <person name="Fu J."/>
            <person name="Hansberg W."/>
            <person name="Kim J.-M."/>
            <person name="Kodira C.D."/>
            <person name="Koehrsen M.J."/>
            <person name="Liu B."/>
            <person name="Miranda-Saavedra D."/>
            <person name="O'Leary S."/>
            <person name="Ortiz-Castellanos L."/>
            <person name="Poulter R."/>
            <person name="Rodriguez-Romero J."/>
            <person name="Ruiz-Herrera J."/>
            <person name="Shen Y.-Q."/>
            <person name="Zeng Q."/>
            <person name="Galagan J."/>
            <person name="Birren B.W."/>
            <person name="Cuomo C.A."/>
            <person name="Wickes B.L."/>
        </authorList>
    </citation>
    <scope>NUCLEOTIDE SEQUENCE [LARGE SCALE GENOMIC DNA]</scope>
    <source>
        <strain evidence="3">RA 99-880 / ATCC MYA-4621 / FGSC 9543 / NRRL 43880</strain>
    </source>
</reference>
<organism evidence="2 3">
    <name type="scientific">Rhizopus delemar (strain RA 99-880 / ATCC MYA-4621 / FGSC 9543 / NRRL 43880)</name>
    <name type="common">Mucormycosis agent</name>
    <name type="synonym">Rhizopus arrhizus var. delemar</name>
    <dbReference type="NCBI Taxonomy" id="246409"/>
    <lineage>
        <taxon>Eukaryota</taxon>
        <taxon>Fungi</taxon>
        <taxon>Fungi incertae sedis</taxon>
        <taxon>Mucoromycota</taxon>
        <taxon>Mucoromycotina</taxon>
        <taxon>Mucoromycetes</taxon>
        <taxon>Mucorales</taxon>
        <taxon>Mucorineae</taxon>
        <taxon>Rhizopodaceae</taxon>
        <taxon>Rhizopus</taxon>
    </lineage>
</organism>
<dbReference type="InParanoid" id="I1CTQ3"/>
<sequence>MSGINNDVNQQQEQTQVPIYTRDDVTAILREFERQRDEQKEFSYKGKQVPEGIPEILDATPASDLKDDIKRYKKQIPRYNHGEWTKNQQINKEFIPDLKKWKVATHQVVSSIFKLAEGARLQARASTEIFELLETIEDKLQFRNEDQQTFITAMSQAAKLAVFGFTQARNLDQDAKEYATKALRLPASLRHVEQEEDISMKLDLLRESYQQPLTTTTVEDEVSHREDMVVDRDLSAGPILEIFNQEDEAVEPLRPLQSITIPQTATTTMQQTSNEYNSAVSSMQQVATNTKQSTESNITNTTITTTATTTTTSTKSISESRESESTTITTHKLFDPGRWNITEGTYCEVLPQLDKGDHSSLAIKNSQGGLQNTIFDSTNTLEDSSSPSQPIGTARNRISDTEILDSGDHREEQQPTILQPVSLEVLHHPGTNQEETNLGLQKIKPVHTGPAFQDGRRTRLKRTHRKRRLHTPRIFSKLLRYALEPLRKEGLPGIHIRYQEDDNQGTGEEDQEPETKTQASATGSQEIMPMDGQPNGEDDSNDTGSSGSPSAHPLSAERSNKIVDGKSLKLGESILVVTPSEGGNKLVADVSDREEWITNQTNTDDGPIDNYIHGQLRHRIGGGITINKDARILDNGREGVVHQRKRADGHLFCAKAPCTKVQKQDDKGTVGGKMVRMFL</sequence>
<accession>I1CTQ3</accession>
<gene>
    <name evidence="2" type="ORF">RO3G_16544</name>
</gene>
<evidence type="ECO:0000313" key="3">
    <source>
        <dbReference type="Proteomes" id="UP000009138"/>
    </source>
</evidence>
<feature type="compositionally biased region" description="Polar residues" evidence="1">
    <location>
        <begin position="374"/>
        <end position="391"/>
    </location>
</feature>
<evidence type="ECO:0000313" key="2">
    <source>
        <dbReference type="EMBL" id="EIE91833.1"/>
    </source>
</evidence>
<dbReference type="AlphaFoldDB" id="I1CTQ3"/>